<sequence>MSIYLTAIVKSKADKIAELRSILLDMVSNSRMEKACIQYDLHESLAENTFIFQEEWADQSSLDAHNKQSYIQAFVKKAGALTDSVVIYKTDKLE</sequence>
<evidence type="ECO:0000313" key="3">
    <source>
        <dbReference type="Proteomes" id="UP000652755"/>
    </source>
</evidence>
<comment type="caution">
    <text evidence="2">The sequence shown here is derived from an EMBL/GenBank/DDBJ whole genome shotgun (WGS) entry which is preliminary data.</text>
</comment>
<protein>
    <submittedName>
        <fullName evidence="2">Antibiotic biosynthesis monooxygenase</fullName>
    </submittedName>
</protein>
<organism evidence="2 3">
    <name type="scientific">Pedobacter fastidiosus</name>
    <dbReference type="NCBI Taxonomy" id="2765361"/>
    <lineage>
        <taxon>Bacteria</taxon>
        <taxon>Pseudomonadati</taxon>
        <taxon>Bacteroidota</taxon>
        <taxon>Sphingobacteriia</taxon>
        <taxon>Sphingobacteriales</taxon>
        <taxon>Sphingobacteriaceae</taxon>
        <taxon>Pedobacter</taxon>
    </lineage>
</organism>
<feature type="domain" description="ABM" evidence="1">
    <location>
        <begin position="3"/>
        <end position="94"/>
    </location>
</feature>
<proteinExistence type="predicted"/>
<keyword evidence="2" id="KW-0503">Monooxygenase</keyword>
<dbReference type="Pfam" id="PF03992">
    <property type="entry name" value="ABM"/>
    <property type="match status" value="1"/>
</dbReference>
<dbReference type="InterPro" id="IPR007138">
    <property type="entry name" value="ABM_dom"/>
</dbReference>
<evidence type="ECO:0000313" key="2">
    <source>
        <dbReference type="EMBL" id="MBC6110672.1"/>
    </source>
</evidence>
<dbReference type="SUPFAM" id="SSF54909">
    <property type="entry name" value="Dimeric alpha+beta barrel"/>
    <property type="match status" value="1"/>
</dbReference>
<keyword evidence="2" id="KW-0560">Oxidoreductase</keyword>
<dbReference type="PANTHER" id="PTHR33336">
    <property type="entry name" value="QUINOL MONOOXYGENASE YGIN-RELATED"/>
    <property type="match status" value="1"/>
</dbReference>
<accession>A0ABR7KRI1</accession>
<dbReference type="RefSeq" id="WP_187071140.1">
    <property type="nucleotide sequence ID" value="NZ_JACRYL010000007.1"/>
</dbReference>
<name>A0ABR7KRI1_9SPHI</name>
<dbReference type="PANTHER" id="PTHR33336:SF15">
    <property type="entry name" value="ABM DOMAIN-CONTAINING PROTEIN"/>
    <property type="match status" value="1"/>
</dbReference>
<dbReference type="InterPro" id="IPR050744">
    <property type="entry name" value="AI-2_Isomerase_LsrG"/>
</dbReference>
<reference evidence="2 3" key="1">
    <citation type="submission" date="2020-08" db="EMBL/GenBank/DDBJ databases">
        <authorList>
            <person name="Sun Q."/>
            <person name="Inoue M."/>
        </authorList>
    </citation>
    <scope>NUCLEOTIDE SEQUENCE [LARGE SCALE GENOMIC DNA]</scope>
    <source>
        <strain evidence="2 3">CCM 8938</strain>
    </source>
</reference>
<dbReference type="GO" id="GO:0004497">
    <property type="term" value="F:monooxygenase activity"/>
    <property type="evidence" value="ECO:0007669"/>
    <property type="project" value="UniProtKB-KW"/>
</dbReference>
<dbReference type="Proteomes" id="UP000652755">
    <property type="component" value="Unassembled WGS sequence"/>
</dbReference>
<dbReference type="InterPro" id="IPR011008">
    <property type="entry name" value="Dimeric_a/b-barrel"/>
</dbReference>
<dbReference type="Gene3D" id="3.30.70.100">
    <property type="match status" value="1"/>
</dbReference>
<keyword evidence="3" id="KW-1185">Reference proteome</keyword>
<dbReference type="EMBL" id="JACRYL010000007">
    <property type="protein sequence ID" value="MBC6110672.1"/>
    <property type="molecule type" value="Genomic_DNA"/>
</dbReference>
<evidence type="ECO:0000259" key="1">
    <source>
        <dbReference type="PROSITE" id="PS51725"/>
    </source>
</evidence>
<gene>
    <name evidence="2" type="ORF">H7U22_09555</name>
</gene>
<dbReference type="PROSITE" id="PS51725">
    <property type="entry name" value="ABM"/>
    <property type="match status" value="1"/>
</dbReference>